<dbReference type="PANTHER" id="PTHR19136:SF81">
    <property type="entry name" value="MOLYBDENUM COFACTOR GUANYLYLTRANSFERASE"/>
    <property type="match status" value="1"/>
</dbReference>
<comment type="caution">
    <text evidence="10">The sequence shown here is derived from an EMBL/GenBank/DDBJ whole genome shotgun (WGS) entry which is preliminary data.</text>
</comment>
<comment type="function">
    <text evidence="8">Transfers a GMP moiety from GTP to Mo-molybdopterin (Mo-MPT) cofactor (Moco or molybdenum cofactor) to form Mo-molybdopterin guanine dinucleotide (Mo-MGD) cofactor.</text>
</comment>
<evidence type="ECO:0000259" key="9">
    <source>
        <dbReference type="Pfam" id="PF12804"/>
    </source>
</evidence>
<keyword evidence="10" id="KW-0548">Nucleotidyltransferase</keyword>
<feature type="binding site" evidence="8">
    <location>
        <begin position="8"/>
        <end position="10"/>
    </location>
    <ligand>
        <name>GTP</name>
        <dbReference type="ChEBI" id="CHEBI:37565"/>
    </ligand>
</feature>
<feature type="binding site" evidence="8">
    <location>
        <position position="71"/>
    </location>
    <ligand>
        <name>GTP</name>
        <dbReference type="ChEBI" id="CHEBI:37565"/>
    </ligand>
</feature>
<keyword evidence="4 8" id="KW-0547">Nucleotide-binding</keyword>
<comment type="cofactor">
    <cofactor evidence="8">
        <name>Mg(2+)</name>
        <dbReference type="ChEBI" id="CHEBI:18420"/>
    </cofactor>
</comment>
<feature type="binding site" evidence="8">
    <location>
        <position position="20"/>
    </location>
    <ligand>
        <name>GTP</name>
        <dbReference type="ChEBI" id="CHEBI:37565"/>
    </ligand>
</feature>
<feature type="binding site" evidence="8">
    <location>
        <position position="102"/>
    </location>
    <ligand>
        <name>GTP</name>
        <dbReference type="ChEBI" id="CHEBI:37565"/>
    </ligand>
</feature>
<comment type="subcellular location">
    <subcellularLocation>
        <location evidence="8">Cytoplasm</location>
    </subcellularLocation>
</comment>
<keyword evidence="11" id="KW-1185">Reference proteome</keyword>
<comment type="catalytic activity">
    <reaction evidence="8">
        <text>Mo-molybdopterin + GTP + H(+) = Mo-molybdopterin guanine dinucleotide + diphosphate</text>
        <dbReference type="Rhea" id="RHEA:34243"/>
        <dbReference type="ChEBI" id="CHEBI:15378"/>
        <dbReference type="ChEBI" id="CHEBI:33019"/>
        <dbReference type="ChEBI" id="CHEBI:37565"/>
        <dbReference type="ChEBI" id="CHEBI:71302"/>
        <dbReference type="ChEBI" id="CHEBI:71310"/>
        <dbReference type="EC" id="2.7.7.77"/>
    </reaction>
</comment>
<comment type="caution">
    <text evidence="8">Lacks conserved residue(s) required for the propagation of feature annotation.</text>
</comment>
<dbReference type="PANTHER" id="PTHR19136">
    <property type="entry name" value="MOLYBDENUM COFACTOR GUANYLYLTRANSFERASE"/>
    <property type="match status" value="1"/>
</dbReference>
<evidence type="ECO:0000256" key="7">
    <source>
        <dbReference type="ARBA" id="ARBA00023150"/>
    </source>
</evidence>
<evidence type="ECO:0000256" key="1">
    <source>
        <dbReference type="ARBA" id="ARBA00022490"/>
    </source>
</evidence>
<dbReference type="Pfam" id="PF12804">
    <property type="entry name" value="NTP_transf_3"/>
    <property type="match status" value="1"/>
</dbReference>
<dbReference type="InterPro" id="IPR025877">
    <property type="entry name" value="MobA-like_NTP_Trfase"/>
</dbReference>
<keyword evidence="6 8" id="KW-0342">GTP-binding</keyword>
<sequence>MKFQGVVLAGGQSKRFGRPKAFAKKDGIPFFEYSIRALEKHCQSLVIVTNPHIKEQFEKAIVNETIQIINDEIEFRGQGPLSGIYTAMEHCPAEWYMVSPIDVPFIQPNIFEILLRHISDQYEVIVPIVCEKIQPLLALYHYSLKEEMKRNLQMNQNSLIEFLVNQRMKYIFIECDHYFININSQEDYKKFIQAN</sequence>
<keyword evidence="1 8" id="KW-0963">Cytoplasm</keyword>
<proteinExistence type="inferred from homology"/>
<evidence type="ECO:0000256" key="3">
    <source>
        <dbReference type="ARBA" id="ARBA00022723"/>
    </source>
</evidence>
<comment type="similarity">
    <text evidence="8">Belongs to the MobA family.</text>
</comment>
<keyword evidence="2 8" id="KW-0808">Transferase</keyword>
<dbReference type="InterPro" id="IPR029044">
    <property type="entry name" value="Nucleotide-diphossugar_trans"/>
</dbReference>
<dbReference type="GO" id="GO:0016779">
    <property type="term" value="F:nucleotidyltransferase activity"/>
    <property type="evidence" value="ECO:0007669"/>
    <property type="project" value="UniProtKB-KW"/>
</dbReference>
<evidence type="ECO:0000256" key="4">
    <source>
        <dbReference type="ARBA" id="ARBA00022741"/>
    </source>
</evidence>
<dbReference type="RefSeq" id="WP_263062338.1">
    <property type="nucleotide sequence ID" value="NZ_JAOUSE010000074.1"/>
</dbReference>
<gene>
    <name evidence="8" type="primary">mobA</name>
    <name evidence="10" type="ORF">OEV82_15160</name>
</gene>
<dbReference type="EC" id="2.7.7.77" evidence="8"/>
<accession>A0ABT2WJ95</accession>
<reference evidence="10 11" key="1">
    <citation type="submission" date="2022-10" db="EMBL/GenBank/DDBJ databases">
        <title>Description of Fervidibacillus gen. nov. in the family Fervidibacillaceae fam. nov. with two species, Fervidibacillus albus sp. nov., and Fervidibacillus halotolerans sp. nov., isolated from tidal flat sediments.</title>
        <authorList>
            <person name="Kwon K.K."/>
            <person name="Yang S.-H."/>
        </authorList>
    </citation>
    <scope>NUCLEOTIDE SEQUENCE [LARGE SCALE GENOMIC DNA]</scope>
    <source>
        <strain evidence="10 11">DSM 23332</strain>
    </source>
</reference>
<evidence type="ECO:0000313" key="11">
    <source>
        <dbReference type="Proteomes" id="UP001208656"/>
    </source>
</evidence>
<organism evidence="10 11">
    <name type="scientific">Pallidibacillus thermolactis</name>
    <dbReference type="NCBI Taxonomy" id="251051"/>
    <lineage>
        <taxon>Bacteria</taxon>
        <taxon>Bacillati</taxon>
        <taxon>Bacillota</taxon>
        <taxon>Bacilli</taxon>
        <taxon>Bacillales</taxon>
        <taxon>Bacillaceae</taxon>
        <taxon>Pallidibacillus</taxon>
    </lineage>
</organism>
<keyword evidence="7 8" id="KW-0501">Molybdenum cofactor biosynthesis</keyword>
<dbReference type="CDD" id="cd02503">
    <property type="entry name" value="MobA"/>
    <property type="match status" value="1"/>
</dbReference>
<dbReference type="SUPFAM" id="SSF53448">
    <property type="entry name" value="Nucleotide-diphospho-sugar transferases"/>
    <property type="match status" value="1"/>
</dbReference>
<evidence type="ECO:0000256" key="8">
    <source>
        <dbReference type="HAMAP-Rule" id="MF_00316"/>
    </source>
</evidence>
<dbReference type="InterPro" id="IPR013482">
    <property type="entry name" value="Molybde_CF_guanTrfase"/>
</dbReference>
<dbReference type="EMBL" id="JAOUSE010000074">
    <property type="protein sequence ID" value="MCU9595763.1"/>
    <property type="molecule type" value="Genomic_DNA"/>
</dbReference>
<dbReference type="Gene3D" id="3.90.550.10">
    <property type="entry name" value="Spore Coat Polysaccharide Biosynthesis Protein SpsA, Chain A"/>
    <property type="match status" value="1"/>
</dbReference>
<feature type="domain" description="MobA-like NTP transferase" evidence="9">
    <location>
        <begin position="5"/>
        <end position="153"/>
    </location>
</feature>
<name>A0ABT2WJ95_9BACI</name>
<evidence type="ECO:0000313" key="10">
    <source>
        <dbReference type="EMBL" id="MCU9595763.1"/>
    </source>
</evidence>
<evidence type="ECO:0000256" key="6">
    <source>
        <dbReference type="ARBA" id="ARBA00023134"/>
    </source>
</evidence>
<dbReference type="Proteomes" id="UP001208656">
    <property type="component" value="Unassembled WGS sequence"/>
</dbReference>
<evidence type="ECO:0000256" key="2">
    <source>
        <dbReference type="ARBA" id="ARBA00022679"/>
    </source>
</evidence>
<feature type="binding site" evidence="8">
    <location>
        <position position="102"/>
    </location>
    <ligand>
        <name>Mg(2+)</name>
        <dbReference type="ChEBI" id="CHEBI:18420"/>
    </ligand>
</feature>
<evidence type="ECO:0000256" key="5">
    <source>
        <dbReference type="ARBA" id="ARBA00022842"/>
    </source>
</evidence>
<comment type="domain">
    <text evidence="8">The N-terminal domain determines nucleotide recognition and specific binding, while the C-terminal domain determines the specific binding to the target protein.</text>
</comment>
<dbReference type="HAMAP" id="MF_00316">
    <property type="entry name" value="MobA"/>
    <property type="match status" value="1"/>
</dbReference>
<keyword evidence="3 8" id="KW-0479">Metal-binding</keyword>
<protein>
    <recommendedName>
        <fullName evidence="8">Probable molybdenum cofactor guanylyltransferase</fullName>
        <shortName evidence="8">MoCo guanylyltransferase</shortName>
        <ecNumber evidence="8">2.7.7.77</ecNumber>
    </recommendedName>
    <alternativeName>
        <fullName evidence="8">GTP:molybdopterin guanylyltransferase</fullName>
    </alternativeName>
    <alternativeName>
        <fullName evidence="8">Mo-MPT guanylyltransferase</fullName>
    </alternativeName>
    <alternativeName>
        <fullName evidence="8">Molybdopterin guanylyltransferase</fullName>
    </alternativeName>
    <alternativeName>
        <fullName evidence="8">Molybdopterin-guanine dinucleotide synthase</fullName>
        <shortName evidence="8">MGD synthase</shortName>
    </alternativeName>
</protein>
<keyword evidence="5 8" id="KW-0460">Magnesium</keyword>